<dbReference type="Pfam" id="PF24604">
    <property type="entry name" value="B-barrel_PelB_C"/>
    <property type="match status" value="1"/>
</dbReference>
<keyword evidence="1" id="KW-1133">Transmembrane helix</keyword>
<dbReference type="EMBL" id="CP001013">
    <property type="protein sequence ID" value="ACB32293.1"/>
    <property type="molecule type" value="Genomic_DNA"/>
</dbReference>
<evidence type="ECO:0000313" key="3">
    <source>
        <dbReference type="EMBL" id="ACB32293.1"/>
    </source>
</evidence>
<protein>
    <submittedName>
        <fullName evidence="3">Tetratricopeptide TPR_2 repeat protein</fullName>
    </submittedName>
</protein>
<accession>B1Y563</accession>
<dbReference type="InterPro" id="IPR057306">
    <property type="entry name" value="B-barrel_PelB_C"/>
</dbReference>
<keyword evidence="4" id="KW-1185">Reference proteome</keyword>
<dbReference type="AlphaFoldDB" id="B1Y563"/>
<evidence type="ECO:0000313" key="4">
    <source>
        <dbReference type="Proteomes" id="UP000001693"/>
    </source>
</evidence>
<keyword evidence="1" id="KW-0812">Transmembrane</keyword>
<dbReference type="SUPFAM" id="SSF48452">
    <property type="entry name" value="TPR-like"/>
    <property type="match status" value="1"/>
</dbReference>
<evidence type="ECO:0000259" key="2">
    <source>
        <dbReference type="Pfam" id="PF24604"/>
    </source>
</evidence>
<feature type="domain" description="PelB C-terminal" evidence="2">
    <location>
        <begin position="943"/>
        <end position="1248"/>
    </location>
</feature>
<dbReference type="InterPro" id="IPR011990">
    <property type="entry name" value="TPR-like_helical_dom_sf"/>
</dbReference>
<gene>
    <name evidence="3" type="ordered locus">Lcho_0017</name>
</gene>
<dbReference type="STRING" id="395495.Lcho_0017"/>
<sequence length="1249" mass="136836">MDQRRSRLRAPDASLRERIISTGGLFSVAAMVALVLVLLFPRDTLIARLHTEARNDPLSAHYLTILLRSESDNADLRLLLAERHHALGQLERADAVLTPLLAELPDPARQRRARQLHLEVRQRQLAALAPASAPARHLRDELLHELKTLPQADWTPEQLLDFARLASELGEAELARQFHARGGPALAVGADSFEDAVRKALGAGDYLGAAGLHREAMQVAASPDERRQHLMAALRILQSGNRLEDALQLAREHDGVVGSDDRLLRYLIELSLAANRPAVGGPYARRLMRMSRHEVREPGWAERLAGALLPSAHAAEPAAAADPAAGDPQRPFDEATYLLAYQTFLATGNQADAFRVARAAVRRAPELRAWRERLAQVAEWHGRPADALVQWRWLAAQSPEPAQAAHAMAQVLRLAPALNDHATLLDAWQQIARQRPLSQAETLALAALHEQLGQPQDALALLRERDAADPQTVWLEARVALLERLGDVPATLDALAQLVARDGVTRERALRLATLHADRGDVRQAYEAIAPLADRVPEDDDEVWRQLAELSWALQLEPEALRALQVRARRDDFSADEADHLIALLRERRPDEAAQLAEATWRRRQSPDHLMLAIELWWAQRDLVQLQRLFASVTPDEQARVGRESAFLYLRSLWQSARGEHAAARLDMRRALVAEPQDVALRSTLIFMLIEAGERDELARLVDETVSVGAADARLDAALAAAWGALGQPRRALPFWRRQAAERRGDALWMFGYADALLAADWPQVTEAVQRQALDAIRRRPAARSADAAPADAESRAVMLQVARLTLARAPGDPSLAVLRRLLQQQGGPAADPAFDAAADELALSWLLSGEQFEPARVWLWQRYARLLSAPPWAALMLALHERDLDAVQRLYTRHLATLPASTRIEALSALGRRAEAHDLRVAELGRRDDDALHEALVNEAWARPRALEWGWTRHRSGVQTDVAALLLRAPVDAATQAELQFERIGLRSTDARALTGVPAQAEALLLTLRHAIDPASEATLTLGRHGAWADTPRLALAARTRLDGGVQLQAAIDWNQPTEESSALAVAGVRHRLLLAVDLPIAPTTQAHVELQALAFGLQDGPRLGGGVGLEWTLTQWLRLAQPDLAVRVFGSHRRHHAADTVLPAATARLDPSGSVPGAGFFMPAGYALYGVGLSSGVALREAASRAWRPFADLRLTRHDQLGVGHGASLGLAGSLLGGDQLALSVSLLRDGAGGSGREAGLRYALRF</sequence>
<dbReference type="Proteomes" id="UP000001693">
    <property type="component" value="Chromosome"/>
</dbReference>
<dbReference type="KEGG" id="lch:Lcho_0017"/>
<reference evidence="3 4" key="1">
    <citation type="submission" date="2008-03" db="EMBL/GenBank/DDBJ databases">
        <title>Complete sequence of Leptothrix cholodnii SP-6.</title>
        <authorList>
            <consortium name="US DOE Joint Genome Institute"/>
            <person name="Copeland A."/>
            <person name="Lucas S."/>
            <person name="Lapidus A."/>
            <person name="Glavina del Rio T."/>
            <person name="Dalin E."/>
            <person name="Tice H."/>
            <person name="Bruce D."/>
            <person name="Goodwin L."/>
            <person name="Pitluck S."/>
            <person name="Chertkov O."/>
            <person name="Brettin T."/>
            <person name="Detter J.C."/>
            <person name="Han C."/>
            <person name="Kuske C.R."/>
            <person name="Schmutz J."/>
            <person name="Larimer F."/>
            <person name="Land M."/>
            <person name="Hauser L."/>
            <person name="Kyrpides N."/>
            <person name="Lykidis A."/>
            <person name="Emerson D."/>
            <person name="Richardson P."/>
        </authorList>
    </citation>
    <scope>NUCLEOTIDE SEQUENCE [LARGE SCALE GENOMIC DNA]</scope>
    <source>
        <strain evidence="4">ATCC 51168 / LMG 8142 / SP-6</strain>
    </source>
</reference>
<dbReference type="Gene3D" id="1.25.40.10">
    <property type="entry name" value="Tetratricopeptide repeat domain"/>
    <property type="match status" value="1"/>
</dbReference>
<name>B1Y563_LEPCP</name>
<keyword evidence="1" id="KW-0472">Membrane</keyword>
<dbReference type="OrthoDB" id="6072349at2"/>
<dbReference type="HOGENOM" id="CLU_004944_0_0_4"/>
<dbReference type="Pfam" id="PF13429">
    <property type="entry name" value="TPR_15"/>
    <property type="match status" value="1"/>
</dbReference>
<dbReference type="eggNOG" id="COG0457">
    <property type="taxonomic scope" value="Bacteria"/>
</dbReference>
<evidence type="ECO:0000256" key="1">
    <source>
        <dbReference type="SAM" id="Phobius"/>
    </source>
</evidence>
<organism evidence="3 4">
    <name type="scientific">Leptothrix cholodnii (strain ATCC 51168 / LMG 8142 / SP-6)</name>
    <name type="common">Leptothrix discophora (strain SP-6)</name>
    <dbReference type="NCBI Taxonomy" id="395495"/>
    <lineage>
        <taxon>Bacteria</taxon>
        <taxon>Pseudomonadati</taxon>
        <taxon>Pseudomonadota</taxon>
        <taxon>Betaproteobacteria</taxon>
        <taxon>Burkholderiales</taxon>
        <taxon>Sphaerotilaceae</taxon>
        <taxon>Leptothrix</taxon>
    </lineage>
</organism>
<feature type="transmembrane region" description="Helical" evidence="1">
    <location>
        <begin position="20"/>
        <end position="40"/>
    </location>
</feature>
<proteinExistence type="predicted"/>